<dbReference type="InterPro" id="IPR036034">
    <property type="entry name" value="PDZ_sf"/>
</dbReference>
<dbReference type="Pfam" id="PF03572">
    <property type="entry name" value="Peptidase_S41"/>
    <property type="match status" value="1"/>
</dbReference>
<dbReference type="InterPro" id="IPR005151">
    <property type="entry name" value="Tail-specific_protease"/>
</dbReference>
<dbReference type="PANTHER" id="PTHR32060">
    <property type="entry name" value="TAIL-SPECIFIC PROTEASE"/>
    <property type="match status" value="1"/>
</dbReference>
<accession>A0ABW4HDA6</accession>
<proteinExistence type="predicted"/>
<sequence length="574" mass="65942">MKKITLFFLIVFSQILFSQTKITETEKLAATCKVWGFLKYYHPKVANGDFNWDQQLLDVLPKIEKAETKEAFSLVLENWIDNLGEIKKTAPIAVSKDVEYFDKNFDLSWINKNKLFSKNLSKKLKFIEENRFQGEQFYVYGMEHVGNIGLKNESVANPDFTDKNSKLRMVFMLWNLVEYFFPYKYQTDENWDITLEKMIPLTIQSKNKNEFFLVIRKLASRINDSHTDVYVYRNIEEPSQAKFFPADGRIIDGKVVVTEILADSLAQADDIKVGDVITKVDNKTIKEIIAENRDFISASNESKFLDKLVKDILVSKSDTVKVEFLKNGKYVIKTMIWHDYHDSHRNEFKKGAKKKKQKFKVLENNIGYVDMGILKEKDVPNMIEALKGTKAIVFDVRNYPKGTIREISNFINAHEEKFAIYTIPDLNYPGRFKWTSGTSSGSENKDNYKGKVIVLVDENTQSHAEWTAMAFRASGNATIIGSQTSGADGNISVFGFSGFRTVFSGIGVYYPDKKETQRIGIVPDIEIKPTIKGIQEGRDEVLERALLFIEKGNVKEEEKMNAKIDLKNSQNLRN</sequence>
<dbReference type="Gene3D" id="3.30.750.44">
    <property type="match status" value="1"/>
</dbReference>
<dbReference type="Proteomes" id="UP001597138">
    <property type="component" value="Unassembled WGS sequence"/>
</dbReference>
<evidence type="ECO:0000259" key="1">
    <source>
        <dbReference type="SMART" id="SM00245"/>
    </source>
</evidence>
<dbReference type="SMART" id="SM00245">
    <property type="entry name" value="TSPc"/>
    <property type="match status" value="1"/>
</dbReference>
<name>A0ABW4HDA6_9FLAO</name>
<keyword evidence="3" id="KW-1185">Reference proteome</keyword>
<dbReference type="Gene3D" id="2.30.42.10">
    <property type="match status" value="1"/>
</dbReference>
<dbReference type="Gene3D" id="3.90.226.10">
    <property type="entry name" value="2-enoyl-CoA Hydratase, Chain A, domain 1"/>
    <property type="match status" value="1"/>
</dbReference>
<dbReference type="CDD" id="cd07562">
    <property type="entry name" value="Peptidase_S41_TRI"/>
    <property type="match status" value="1"/>
</dbReference>
<dbReference type="SUPFAM" id="SSF50156">
    <property type="entry name" value="PDZ domain-like"/>
    <property type="match status" value="1"/>
</dbReference>
<dbReference type="InterPro" id="IPR001478">
    <property type="entry name" value="PDZ"/>
</dbReference>
<gene>
    <name evidence="2" type="ORF">ACFSC2_12060</name>
</gene>
<feature type="domain" description="Tail specific protease" evidence="1">
    <location>
        <begin position="344"/>
        <end position="528"/>
    </location>
</feature>
<dbReference type="EMBL" id="JBHUDZ010000012">
    <property type="protein sequence ID" value="MFD1603473.1"/>
    <property type="molecule type" value="Genomic_DNA"/>
</dbReference>
<dbReference type="InterPro" id="IPR029045">
    <property type="entry name" value="ClpP/crotonase-like_dom_sf"/>
</dbReference>
<dbReference type="Pfam" id="PF00595">
    <property type="entry name" value="PDZ"/>
    <property type="match status" value="1"/>
</dbReference>
<dbReference type="PANTHER" id="PTHR32060:SF22">
    <property type="entry name" value="CARBOXYL-TERMINAL-PROCESSING PEPTIDASE 3, CHLOROPLASTIC"/>
    <property type="match status" value="1"/>
</dbReference>
<dbReference type="SUPFAM" id="SSF52096">
    <property type="entry name" value="ClpP/crotonase"/>
    <property type="match status" value="1"/>
</dbReference>
<protein>
    <submittedName>
        <fullName evidence="2">S41 family peptidase</fullName>
    </submittedName>
</protein>
<evidence type="ECO:0000313" key="3">
    <source>
        <dbReference type="Proteomes" id="UP001597138"/>
    </source>
</evidence>
<evidence type="ECO:0000313" key="2">
    <source>
        <dbReference type="EMBL" id="MFD1603473.1"/>
    </source>
</evidence>
<reference evidence="3" key="1">
    <citation type="journal article" date="2019" name="Int. J. Syst. Evol. Microbiol.">
        <title>The Global Catalogue of Microorganisms (GCM) 10K type strain sequencing project: providing services to taxonomists for standard genome sequencing and annotation.</title>
        <authorList>
            <consortium name="The Broad Institute Genomics Platform"/>
            <consortium name="The Broad Institute Genome Sequencing Center for Infectious Disease"/>
            <person name="Wu L."/>
            <person name="Ma J."/>
        </authorList>
    </citation>
    <scope>NUCLEOTIDE SEQUENCE [LARGE SCALE GENOMIC DNA]</scope>
    <source>
        <strain evidence="3">CCUG 70865</strain>
    </source>
</reference>
<organism evidence="2 3">
    <name type="scientific">Flavobacterium artemisiae</name>
    <dbReference type="NCBI Taxonomy" id="2126556"/>
    <lineage>
        <taxon>Bacteria</taxon>
        <taxon>Pseudomonadati</taxon>
        <taxon>Bacteroidota</taxon>
        <taxon>Flavobacteriia</taxon>
        <taxon>Flavobacteriales</taxon>
        <taxon>Flavobacteriaceae</taxon>
        <taxon>Flavobacterium</taxon>
    </lineage>
</organism>
<comment type="caution">
    <text evidence="2">The sequence shown here is derived from an EMBL/GenBank/DDBJ whole genome shotgun (WGS) entry which is preliminary data.</text>
</comment>
<dbReference type="RefSeq" id="WP_379815193.1">
    <property type="nucleotide sequence ID" value="NZ_JBHUDZ010000012.1"/>
</dbReference>